<evidence type="ECO:0000256" key="3">
    <source>
        <dbReference type="ARBA" id="ARBA00022530"/>
    </source>
</evidence>
<evidence type="ECO:0000256" key="8">
    <source>
        <dbReference type="ARBA" id="ARBA00023157"/>
    </source>
</evidence>
<keyword evidence="2" id="KW-1003">Cell membrane</keyword>
<dbReference type="InterPro" id="IPR055355">
    <property type="entry name" value="ZP-C"/>
</dbReference>
<dbReference type="PROSITE" id="PS51034">
    <property type="entry name" value="ZP_2"/>
    <property type="match status" value="1"/>
</dbReference>
<keyword evidence="3" id="KW-0964">Secreted</keyword>
<dbReference type="InterPro" id="IPR001507">
    <property type="entry name" value="ZP_dom"/>
</dbReference>
<dbReference type="GO" id="GO:0060468">
    <property type="term" value="P:prevention of polyspermy"/>
    <property type="evidence" value="ECO:0007669"/>
    <property type="project" value="TreeGrafter"/>
</dbReference>
<dbReference type="Gene3D" id="2.60.40.4100">
    <property type="entry name" value="Zona pellucida, ZP-C domain"/>
    <property type="match status" value="1"/>
</dbReference>
<accession>A0AAW1FL44</accession>
<evidence type="ECO:0000256" key="7">
    <source>
        <dbReference type="ARBA" id="ARBA00023136"/>
    </source>
</evidence>
<dbReference type="EMBL" id="JBCEZU010000056">
    <property type="protein sequence ID" value="KAK9535529.1"/>
    <property type="molecule type" value="Genomic_DNA"/>
</dbReference>
<evidence type="ECO:0000259" key="11">
    <source>
        <dbReference type="PROSITE" id="PS51034"/>
    </source>
</evidence>
<evidence type="ECO:0000256" key="6">
    <source>
        <dbReference type="ARBA" id="ARBA00022989"/>
    </source>
</evidence>
<dbReference type="PANTHER" id="PTHR23343">
    <property type="entry name" value="ZONA PELLUCIDA SPERM-BINDING PROTEIN"/>
    <property type="match status" value="1"/>
</dbReference>
<dbReference type="Proteomes" id="UP001488805">
    <property type="component" value="Unassembled WGS sequence"/>
</dbReference>
<protein>
    <recommendedName>
        <fullName evidence="11">ZP domain-containing protein</fullName>
    </recommendedName>
</protein>
<sequence>MVECSSSPGSPGEVKLHVMGQPPPPPVHSTPAAVTVLLRIATDESFTSFHPEAHLPLSLLRGRPVYVEVSLLDPTEPGLVLLVHSCLAYTQAPYASWMLVYDGCPSRGDSEPLPSPPHPEVRYL</sequence>
<dbReference type="InterPro" id="IPR051148">
    <property type="entry name" value="Zona_Pellucida_Domain_gp"/>
</dbReference>
<name>A0AAW1FL44_ZOAVI</name>
<feature type="domain" description="ZP" evidence="11">
    <location>
        <begin position="1"/>
        <end position="124"/>
    </location>
</feature>
<keyword evidence="7" id="KW-0472">Membrane</keyword>
<keyword evidence="5" id="KW-0812">Transmembrane</keyword>
<dbReference type="GO" id="GO:0005886">
    <property type="term" value="C:plasma membrane"/>
    <property type="evidence" value="ECO:0007669"/>
    <property type="project" value="UniProtKB-SubCell"/>
</dbReference>
<evidence type="ECO:0000313" key="12">
    <source>
        <dbReference type="EMBL" id="KAK9535529.1"/>
    </source>
</evidence>
<dbReference type="PANTHER" id="PTHR23343:SF117">
    <property type="entry name" value="ZONA PELLUCIDA SPERM-BINDING PROTEIN 4-LIKE ISOFORM X1"/>
    <property type="match status" value="1"/>
</dbReference>
<evidence type="ECO:0000256" key="1">
    <source>
        <dbReference type="ARBA" id="ARBA00004251"/>
    </source>
</evidence>
<evidence type="ECO:0000313" key="13">
    <source>
        <dbReference type="Proteomes" id="UP001488805"/>
    </source>
</evidence>
<keyword evidence="8" id="KW-1015">Disulfide bond</keyword>
<keyword evidence="3" id="KW-0272">Extracellular matrix</keyword>
<dbReference type="GO" id="GO:0032190">
    <property type="term" value="F:acrosin binding"/>
    <property type="evidence" value="ECO:0007669"/>
    <property type="project" value="TreeGrafter"/>
</dbReference>
<evidence type="ECO:0000256" key="10">
    <source>
        <dbReference type="ARBA" id="ARBA00024183"/>
    </source>
</evidence>
<keyword evidence="9" id="KW-0278">Fertilization</keyword>
<dbReference type="GO" id="GO:0035805">
    <property type="term" value="C:egg coat"/>
    <property type="evidence" value="ECO:0007669"/>
    <property type="project" value="UniProtKB-SubCell"/>
</dbReference>
<dbReference type="InterPro" id="IPR042235">
    <property type="entry name" value="ZP-C_dom"/>
</dbReference>
<organism evidence="12 13">
    <name type="scientific">Zoarces viviparus</name>
    <name type="common">Viviparous eelpout</name>
    <name type="synonym">Blennius viviparus</name>
    <dbReference type="NCBI Taxonomy" id="48416"/>
    <lineage>
        <taxon>Eukaryota</taxon>
        <taxon>Metazoa</taxon>
        <taxon>Chordata</taxon>
        <taxon>Craniata</taxon>
        <taxon>Vertebrata</taxon>
        <taxon>Euteleostomi</taxon>
        <taxon>Actinopterygii</taxon>
        <taxon>Neopterygii</taxon>
        <taxon>Teleostei</taxon>
        <taxon>Neoteleostei</taxon>
        <taxon>Acanthomorphata</taxon>
        <taxon>Eupercaria</taxon>
        <taxon>Perciformes</taxon>
        <taxon>Cottioidei</taxon>
        <taxon>Zoarcales</taxon>
        <taxon>Zoarcidae</taxon>
        <taxon>Zoarcinae</taxon>
        <taxon>Zoarces</taxon>
    </lineage>
</organism>
<dbReference type="AlphaFoldDB" id="A0AAW1FL44"/>
<evidence type="ECO:0000256" key="4">
    <source>
        <dbReference type="ARBA" id="ARBA00022685"/>
    </source>
</evidence>
<comment type="subcellular location">
    <subcellularLocation>
        <location evidence="1">Cell membrane</location>
        <topology evidence="1">Single-pass type I membrane protein</topology>
    </subcellularLocation>
    <subcellularLocation>
        <location evidence="10">Zona pellucida</location>
    </subcellularLocation>
</comment>
<reference evidence="12 13" key="1">
    <citation type="journal article" date="2024" name="Genome Biol. Evol.">
        <title>Chromosome-level genome assembly of the viviparous eelpout Zoarces viviparus.</title>
        <authorList>
            <person name="Fuhrmann N."/>
            <person name="Brasseur M.V."/>
            <person name="Bakowski C.E."/>
            <person name="Podsiadlowski L."/>
            <person name="Prost S."/>
            <person name="Krehenwinkel H."/>
            <person name="Mayer C."/>
        </authorList>
    </citation>
    <scope>NUCLEOTIDE SEQUENCE [LARGE SCALE GENOMIC DNA]</scope>
    <source>
        <strain evidence="12">NO-MEL_2022_Ind0_liver</strain>
    </source>
</reference>
<evidence type="ECO:0000256" key="2">
    <source>
        <dbReference type="ARBA" id="ARBA00022475"/>
    </source>
</evidence>
<gene>
    <name evidence="12" type="ORF">VZT92_007904</name>
</gene>
<keyword evidence="13" id="KW-1185">Reference proteome</keyword>
<evidence type="ECO:0000256" key="5">
    <source>
        <dbReference type="ARBA" id="ARBA00022692"/>
    </source>
</evidence>
<dbReference type="GO" id="GO:0007339">
    <property type="term" value="P:binding of sperm to zona pellucida"/>
    <property type="evidence" value="ECO:0007669"/>
    <property type="project" value="TreeGrafter"/>
</dbReference>
<proteinExistence type="predicted"/>
<dbReference type="GO" id="GO:0035804">
    <property type="term" value="F:structural constituent of egg coat"/>
    <property type="evidence" value="ECO:0007669"/>
    <property type="project" value="TreeGrafter"/>
</dbReference>
<dbReference type="Pfam" id="PF00100">
    <property type="entry name" value="Zona_pellucida"/>
    <property type="match status" value="1"/>
</dbReference>
<comment type="caution">
    <text evidence="12">The sequence shown here is derived from an EMBL/GenBank/DDBJ whole genome shotgun (WGS) entry which is preliminary data.</text>
</comment>
<keyword evidence="4" id="KW-0165">Cleavage on pair of basic residues</keyword>
<evidence type="ECO:0000256" key="9">
    <source>
        <dbReference type="ARBA" id="ARBA00023279"/>
    </source>
</evidence>
<keyword evidence="6" id="KW-1133">Transmembrane helix</keyword>